<dbReference type="GO" id="GO:0004519">
    <property type="term" value="F:endonuclease activity"/>
    <property type="evidence" value="ECO:0007669"/>
    <property type="project" value="UniProtKB-KW"/>
</dbReference>
<comment type="caution">
    <text evidence="3">The sequence shown here is derived from an EMBL/GenBank/DDBJ whole genome shotgun (WGS) entry which is preliminary data.</text>
</comment>
<dbReference type="AlphaFoldDB" id="A0A9D9N561"/>
<name>A0A9D9N561_9BACT</name>
<reference evidence="3" key="2">
    <citation type="journal article" date="2021" name="PeerJ">
        <title>Extensive microbial diversity within the chicken gut microbiome revealed by metagenomics and culture.</title>
        <authorList>
            <person name="Gilroy R."/>
            <person name="Ravi A."/>
            <person name="Getino M."/>
            <person name="Pursley I."/>
            <person name="Horton D.L."/>
            <person name="Alikhan N.F."/>
            <person name="Baker D."/>
            <person name="Gharbi K."/>
            <person name="Hall N."/>
            <person name="Watson M."/>
            <person name="Adriaenssens E.M."/>
            <person name="Foster-Nyarko E."/>
            <person name="Jarju S."/>
            <person name="Secka A."/>
            <person name="Antonio M."/>
            <person name="Oren A."/>
            <person name="Chaudhuri R.R."/>
            <person name="La Ragione R."/>
            <person name="Hildebrand F."/>
            <person name="Pallen M.J."/>
        </authorList>
    </citation>
    <scope>NUCLEOTIDE SEQUENCE</scope>
    <source>
        <strain evidence="3">G3-3990</strain>
    </source>
</reference>
<dbReference type="Gene3D" id="3.60.10.10">
    <property type="entry name" value="Endonuclease/exonuclease/phosphatase"/>
    <property type="match status" value="1"/>
</dbReference>
<dbReference type="CDD" id="cd09084">
    <property type="entry name" value="EEP-2"/>
    <property type="match status" value="1"/>
</dbReference>
<dbReference type="InterPro" id="IPR005135">
    <property type="entry name" value="Endo/exonuclease/phosphatase"/>
</dbReference>
<dbReference type="EMBL" id="JADIMG010000096">
    <property type="protein sequence ID" value="MBO8460684.1"/>
    <property type="molecule type" value="Genomic_DNA"/>
</dbReference>
<keyword evidence="3" id="KW-0255">Endonuclease</keyword>
<dbReference type="InterPro" id="IPR036691">
    <property type="entry name" value="Endo/exonu/phosph_ase_sf"/>
</dbReference>
<keyword evidence="1" id="KW-0812">Transmembrane</keyword>
<organism evidence="3 4">
    <name type="scientific">Candidatus Gallipaludibacter merdavium</name>
    <dbReference type="NCBI Taxonomy" id="2840839"/>
    <lineage>
        <taxon>Bacteria</taxon>
        <taxon>Pseudomonadati</taxon>
        <taxon>Bacteroidota</taxon>
        <taxon>Bacteroidia</taxon>
        <taxon>Bacteroidales</taxon>
        <taxon>Candidatus Gallipaludibacter</taxon>
    </lineage>
</organism>
<sequence length="382" mass="43351">MKRKNSFKDSRPWYRRIGKGAVIALNMLVALLMLLGGLSVWINPQTVAFPAYLGLFFPVLVLLNVLFIVFWLFLRDYWAVLSLVMMLLVGGQVVNTFACNFSDAAKNVSEAPVLTMMSYNTMSCGQFAKATKEKGNPVLDDIVKENPDVVCMQEFAVSKYKEYLQMADVKRVLKAYPYSHIEFTIDNKYKKMGIATFSKFPIIRKSNLDIASSFNMAICSDIVVRGDTVRIFNCHLESNKLTEGDVKMQSDLMKDFDTKRAGDYAELVSKKLAEAYSFRASQAQQISAALEECTYPVLLCGDFNDVPVSYTYQTIKGKRLKDAFIENGFGFGLTFQKNLMNVRIDYIMHDDNFVAGDFQVGKTKYSDHYPIKCTIYRAEKHS</sequence>
<gene>
    <name evidence="3" type="ORF">IAA73_10190</name>
</gene>
<dbReference type="GO" id="GO:0016020">
    <property type="term" value="C:membrane"/>
    <property type="evidence" value="ECO:0007669"/>
    <property type="project" value="GOC"/>
</dbReference>
<dbReference type="PANTHER" id="PTHR14859:SF15">
    <property type="entry name" value="ENDONUCLEASE_EXONUCLEASE_PHOSPHATASE DOMAIN-CONTAINING PROTEIN"/>
    <property type="match status" value="1"/>
</dbReference>
<evidence type="ECO:0000313" key="3">
    <source>
        <dbReference type="EMBL" id="MBO8460684.1"/>
    </source>
</evidence>
<keyword evidence="1" id="KW-1133">Transmembrane helix</keyword>
<keyword evidence="3" id="KW-0540">Nuclease</keyword>
<evidence type="ECO:0000259" key="2">
    <source>
        <dbReference type="Pfam" id="PF03372"/>
    </source>
</evidence>
<dbReference type="GO" id="GO:0006506">
    <property type="term" value="P:GPI anchor biosynthetic process"/>
    <property type="evidence" value="ECO:0007669"/>
    <property type="project" value="TreeGrafter"/>
</dbReference>
<protein>
    <submittedName>
        <fullName evidence="3">Endonuclease/exonuclease/phosphatase family protein</fullName>
    </submittedName>
</protein>
<reference evidence="3" key="1">
    <citation type="submission" date="2020-10" db="EMBL/GenBank/DDBJ databases">
        <authorList>
            <person name="Gilroy R."/>
        </authorList>
    </citation>
    <scope>NUCLEOTIDE SEQUENCE</scope>
    <source>
        <strain evidence="3">G3-3990</strain>
    </source>
</reference>
<evidence type="ECO:0000256" key="1">
    <source>
        <dbReference type="SAM" id="Phobius"/>
    </source>
</evidence>
<keyword evidence="1" id="KW-0472">Membrane</keyword>
<dbReference type="SUPFAM" id="SSF56219">
    <property type="entry name" value="DNase I-like"/>
    <property type="match status" value="1"/>
</dbReference>
<dbReference type="PANTHER" id="PTHR14859">
    <property type="entry name" value="CALCOFLUOR WHITE HYPERSENSITIVE PROTEIN PRECURSOR"/>
    <property type="match status" value="1"/>
</dbReference>
<feature type="transmembrane region" description="Helical" evidence="1">
    <location>
        <begin position="80"/>
        <end position="98"/>
    </location>
</feature>
<feature type="transmembrane region" description="Helical" evidence="1">
    <location>
        <begin position="21"/>
        <end position="42"/>
    </location>
</feature>
<evidence type="ECO:0000313" key="4">
    <source>
        <dbReference type="Proteomes" id="UP000823641"/>
    </source>
</evidence>
<dbReference type="Proteomes" id="UP000823641">
    <property type="component" value="Unassembled WGS sequence"/>
</dbReference>
<dbReference type="InterPro" id="IPR051916">
    <property type="entry name" value="GPI-anchor_lipid_remodeler"/>
</dbReference>
<dbReference type="Pfam" id="PF03372">
    <property type="entry name" value="Exo_endo_phos"/>
    <property type="match status" value="1"/>
</dbReference>
<feature type="transmembrane region" description="Helical" evidence="1">
    <location>
        <begin position="48"/>
        <end position="73"/>
    </location>
</feature>
<feature type="domain" description="Endonuclease/exonuclease/phosphatase" evidence="2">
    <location>
        <begin position="117"/>
        <end position="368"/>
    </location>
</feature>
<accession>A0A9D9N561</accession>
<proteinExistence type="predicted"/>
<keyword evidence="3" id="KW-0378">Hydrolase</keyword>